<evidence type="ECO:0000313" key="4">
    <source>
        <dbReference type="EMBL" id="NKQ57751.1"/>
    </source>
</evidence>
<feature type="compositionally biased region" description="Pro residues" evidence="1">
    <location>
        <begin position="335"/>
        <end position="352"/>
    </location>
</feature>
<organism evidence="4 5">
    <name type="scientific">Amycolatopsis acididurans</name>
    <dbReference type="NCBI Taxonomy" id="2724524"/>
    <lineage>
        <taxon>Bacteria</taxon>
        <taxon>Bacillati</taxon>
        <taxon>Actinomycetota</taxon>
        <taxon>Actinomycetes</taxon>
        <taxon>Pseudonocardiales</taxon>
        <taxon>Pseudonocardiaceae</taxon>
        <taxon>Amycolatopsis</taxon>
    </lineage>
</organism>
<feature type="region of interest" description="Disordered" evidence="1">
    <location>
        <begin position="334"/>
        <end position="388"/>
    </location>
</feature>
<feature type="domain" description="Mammalian cell entry C-terminal" evidence="3">
    <location>
        <begin position="124"/>
        <end position="306"/>
    </location>
</feature>
<keyword evidence="5" id="KW-1185">Reference proteome</keyword>
<evidence type="ECO:0000259" key="3">
    <source>
        <dbReference type="Pfam" id="PF11887"/>
    </source>
</evidence>
<dbReference type="InterPro" id="IPR003399">
    <property type="entry name" value="Mce/MlaD"/>
</dbReference>
<dbReference type="Pfam" id="PF11887">
    <property type="entry name" value="Mce4_CUP1"/>
    <property type="match status" value="1"/>
</dbReference>
<dbReference type="RefSeq" id="WP_168520920.1">
    <property type="nucleotide sequence ID" value="NZ_JAAXLS010000041.1"/>
</dbReference>
<proteinExistence type="predicted"/>
<dbReference type="PROSITE" id="PS51257">
    <property type="entry name" value="PROKAR_LIPOPROTEIN"/>
    <property type="match status" value="1"/>
</dbReference>
<dbReference type="Proteomes" id="UP000715441">
    <property type="component" value="Unassembled WGS sequence"/>
</dbReference>
<dbReference type="PANTHER" id="PTHR33371:SF15">
    <property type="entry name" value="LIPOPROTEIN LPRN"/>
    <property type="match status" value="1"/>
</dbReference>
<feature type="domain" description="Mce/MlaD" evidence="2">
    <location>
        <begin position="40"/>
        <end position="115"/>
    </location>
</feature>
<evidence type="ECO:0000256" key="1">
    <source>
        <dbReference type="SAM" id="MobiDB-lite"/>
    </source>
</evidence>
<reference evidence="4 5" key="1">
    <citation type="submission" date="2020-04" db="EMBL/GenBank/DDBJ databases">
        <title>Novel species.</title>
        <authorList>
            <person name="Teo W.F.A."/>
            <person name="Lipun K."/>
            <person name="Srisuk N."/>
            <person name="Duangmal K."/>
        </authorList>
    </citation>
    <scope>NUCLEOTIDE SEQUENCE [LARGE SCALE GENOMIC DNA]</scope>
    <source>
        <strain evidence="4 5">K13G38</strain>
    </source>
</reference>
<name>A0ABX1JGS5_9PSEU</name>
<dbReference type="EMBL" id="JAAXLS010000041">
    <property type="protein sequence ID" value="NKQ57751.1"/>
    <property type="molecule type" value="Genomic_DNA"/>
</dbReference>
<dbReference type="Pfam" id="PF02470">
    <property type="entry name" value="MlaD"/>
    <property type="match status" value="1"/>
</dbReference>
<dbReference type="NCBIfam" id="TIGR00996">
    <property type="entry name" value="Mtu_fam_mce"/>
    <property type="match status" value="1"/>
</dbReference>
<accession>A0ABX1JGS5</accession>
<gene>
    <name evidence="4" type="ORF">HFP15_33315</name>
</gene>
<dbReference type="InterPro" id="IPR024516">
    <property type="entry name" value="Mce_C"/>
</dbReference>
<comment type="caution">
    <text evidence="4">The sequence shown here is derived from an EMBL/GenBank/DDBJ whole genome shotgun (WGS) entry which is preliminary data.</text>
</comment>
<dbReference type="InterPro" id="IPR005693">
    <property type="entry name" value="Mce"/>
</dbReference>
<dbReference type="PANTHER" id="PTHR33371">
    <property type="entry name" value="INTERMEMBRANE PHOSPHOLIPID TRANSPORT SYSTEM BINDING PROTEIN MLAD-RELATED"/>
    <property type="match status" value="1"/>
</dbReference>
<protein>
    <submittedName>
        <fullName evidence="4">MCE family protein</fullName>
    </submittedName>
</protein>
<sequence length="388" mass="39363">MKRPMQLAGCLAVTTLALSGCDYQGAASLPLPGGVSGPDTYPVSIVLDDATNLAVKETCRSNSVIVGSVSSISIGPDLKAHVVCAIQKSTHLPANTSAVLSSTSLLGEKFVALGPAPGQQASGDLPAGATIPDSGTRVDPDIEQVLGALSAVLNGGDLPKIATINGELNNALGGHEGDVRSLLGQFTTLTGELNAHSDDITRALDALNHLSGTLDRQRDVLGSSIDAIPAGLKVLNDQRPQLIALLQHLQQLSHTVVPLIDASEQDTVADLKSAQPILDNLATNGDQLATAARALLTYPFPNNGEAAVKGDYAGFYGTVHVDMGTINSLLALFPQPGPPPTAPGQAPAPPAAAVPGLPALSGVLDPATPIVPAAPSQDLPGLLSGGNR</sequence>
<evidence type="ECO:0000259" key="2">
    <source>
        <dbReference type="Pfam" id="PF02470"/>
    </source>
</evidence>
<evidence type="ECO:0000313" key="5">
    <source>
        <dbReference type="Proteomes" id="UP000715441"/>
    </source>
</evidence>
<dbReference type="InterPro" id="IPR052336">
    <property type="entry name" value="MlaD_Phospholipid_Transporter"/>
</dbReference>